<reference evidence="4" key="2">
    <citation type="submission" date="2025-08" db="UniProtKB">
        <authorList>
            <consortium name="RefSeq"/>
        </authorList>
    </citation>
    <scope>IDENTIFICATION</scope>
    <source>
        <tissue evidence="4">Whole plant</tissue>
    </source>
</reference>
<dbReference type="Pfam" id="PF01554">
    <property type="entry name" value="MatE"/>
    <property type="match status" value="1"/>
</dbReference>
<keyword evidence="2" id="KW-1133">Transmembrane helix</keyword>
<dbReference type="GeneID" id="127743103"/>
<protein>
    <submittedName>
        <fullName evidence="4">Uncharacterized protein LOC127743103</fullName>
    </submittedName>
</protein>
<dbReference type="AlphaFoldDB" id="A0A9C6TNR9"/>
<keyword evidence="3" id="KW-1185">Reference proteome</keyword>
<evidence type="ECO:0000313" key="3">
    <source>
        <dbReference type="Proteomes" id="UP000515211"/>
    </source>
</evidence>
<dbReference type="InterPro" id="IPR002528">
    <property type="entry name" value="MATE_fam"/>
</dbReference>
<organism evidence="3 4">
    <name type="scientific">Arachis duranensis</name>
    <name type="common">Wild peanut</name>
    <dbReference type="NCBI Taxonomy" id="130453"/>
    <lineage>
        <taxon>Eukaryota</taxon>
        <taxon>Viridiplantae</taxon>
        <taxon>Streptophyta</taxon>
        <taxon>Embryophyta</taxon>
        <taxon>Tracheophyta</taxon>
        <taxon>Spermatophyta</taxon>
        <taxon>Magnoliopsida</taxon>
        <taxon>eudicotyledons</taxon>
        <taxon>Gunneridae</taxon>
        <taxon>Pentapetalae</taxon>
        <taxon>rosids</taxon>
        <taxon>fabids</taxon>
        <taxon>Fabales</taxon>
        <taxon>Fabaceae</taxon>
        <taxon>Papilionoideae</taxon>
        <taxon>50 kb inversion clade</taxon>
        <taxon>dalbergioids sensu lato</taxon>
        <taxon>Dalbergieae</taxon>
        <taxon>Pterocarpus clade</taxon>
        <taxon>Arachis</taxon>
    </lineage>
</organism>
<sequence>MNNSEKTYRKKQEKIMVKSKEIRYENVVRTNMEGNTINVDQHIEKRSQYILYEEENETNPEDGILISLLVVAVSPVPLQPPPPSRQKVPTLALSPTDAAVVPRTHHRHLKLWPLFLRILVISDPPLPGVPPLPGRQEFQAPLQQIPLTHQPILIAMRQDKGIANQAGKYARCLIPILFAHGLLQSILMFLQTQSIVFPMVITSALTALFHILLCWLLVFWVTCVGVWQAKQ</sequence>
<dbReference type="Proteomes" id="UP000515211">
    <property type="component" value="Chromosome 10"/>
</dbReference>
<dbReference type="PANTHER" id="PTHR11206">
    <property type="entry name" value="MULTIDRUG RESISTANCE PROTEIN"/>
    <property type="match status" value="1"/>
</dbReference>
<name>A0A9C6TNR9_ARADU</name>
<dbReference type="GO" id="GO:0042910">
    <property type="term" value="F:xenobiotic transmembrane transporter activity"/>
    <property type="evidence" value="ECO:0007669"/>
    <property type="project" value="InterPro"/>
</dbReference>
<keyword evidence="2" id="KW-0812">Transmembrane</keyword>
<dbReference type="KEGG" id="adu:127743103"/>
<evidence type="ECO:0000256" key="2">
    <source>
        <dbReference type="SAM" id="Phobius"/>
    </source>
</evidence>
<keyword evidence="2" id="KW-0472">Membrane</keyword>
<proteinExistence type="inferred from homology"/>
<dbReference type="RefSeq" id="XP_052111719.1">
    <property type="nucleotide sequence ID" value="XM_052255759.1"/>
</dbReference>
<gene>
    <name evidence="4" type="primary">LOC127743103</name>
</gene>
<accession>A0A9C6TNR9</accession>
<dbReference type="GO" id="GO:0015297">
    <property type="term" value="F:antiporter activity"/>
    <property type="evidence" value="ECO:0007669"/>
    <property type="project" value="InterPro"/>
</dbReference>
<feature type="transmembrane region" description="Helical" evidence="2">
    <location>
        <begin position="169"/>
        <end position="190"/>
    </location>
</feature>
<comment type="similarity">
    <text evidence="1">Belongs to the multi antimicrobial extrusion (MATE) (TC 2.A.66.1) family.</text>
</comment>
<feature type="transmembrane region" description="Helical" evidence="2">
    <location>
        <begin position="196"/>
        <end position="227"/>
    </location>
</feature>
<dbReference type="GO" id="GO:0016020">
    <property type="term" value="C:membrane"/>
    <property type="evidence" value="ECO:0007669"/>
    <property type="project" value="InterPro"/>
</dbReference>
<evidence type="ECO:0000256" key="1">
    <source>
        <dbReference type="ARBA" id="ARBA00010199"/>
    </source>
</evidence>
<reference evidence="3" key="1">
    <citation type="journal article" date="2016" name="Nat. Genet.">
        <title>The genome sequences of Arachis duranensis and Arachis ipaensis, the diploid ancestors of cultivated peanut.</title>
        <authorList>
            <person name="Bertioli D.J."/>
            <person name="Cannon S.B."/>
            <person name="Froenicke L."/>
            <person name="Huang G."/>
            <person name="Farmer A.D."/>
            <person name="Cannon E.K."/>
            <person name="Liu X."/>
            <person name="Gao D."/>
            <person name="Clevenger J."/>
            <person name="Dash S."/>
            <person name="Ren L."/>
            <person name="Moretzsohn M.C."/>
            <person name="Shirasawa K."/>
            <person name="Huang W."/>
            <person name="Vidigal B."/>
            <person name="Abernathy B."/>
            <person name="Chu Y."/>
            <person name="Niederhuth C.E."/>
            <person name="Umale P."/>
            <person name="Araujo A.C."/>
            <person name="Kozik A."/>
            <person name="Kim K.D."/>
            <person name="Burow M.D."/>
            <person name="Varshney R.K."/>
            <person name="Wang X."/>
            <person name="Zhang X."/>
            <person name="Barkley N."/>
            <person name="Guimaraes P.M."/>
            <person name="Isobe S."/>
            <person name="Guo B."/>
            <person name="Liao B."/>
            <person name="Stalker H.T."/>
            <person name="Schmitz R.J."/>
            <person name="Scheffler B.E."/>
            <person name="Leal-Bertioli S.C."/>
            <person name="Xun X."/>
            <person name="Jackson S.A."/>
            <person name="Michelmore R."/>
            <person name="Ozias-Akins P."/>
        </authorList>
    </citation>
    <scope>NUCLEOTIDE SEQUENCE [LARGE SCALE GENOMIC DNA]</scope>
    <source>
        <strain evidence="3">cv. V14167</strain>
    </source>
</reference>
<evidence type="ECO:0000313" key="4">
    <source>
        <dbReference type="RefSeq" id="XP_052111719.1"/>
    </source>
</evidence>